<dbReference type="EMBL" id="CP063056">
    <property type="protein sequence ID" value="QPB41677.1"/>
    <property type="molecule type" value="Genomic_DNA"/>
</dbReference>
<name>A0ABX6UV67_9PAST</name>
<dbReference type="RefSeq" id="WP_194811272.1">
    <property type="nucleotide sequence ID" value="NZ_CP063056.1"/>
</dbReference>
<evidence type="ECO:0000256" key="1">
    <source>
        <dbReference type="SAM" id="Phobius"/>
    </source>
</evidence>
<sequence length="334" mass="39017">MRSFLLEYTKREEEDVTSKTDKTENVDIHVNLWCMNSQKSEDTPRFFLDFGFMINDISNINHIILYCPFSVKRVEDLGKCLFKNNNLIEAIFNETCEVTGNIHPNRIKVIKKGDDFKSSQSSDGFIVYKLRESLIKISNNDGYGRIEITLGNILSGNESKVSSLSDKKYYFRIRITPSKDDIEILKRENEKINLLQDSSLRTTEIIDFRINDFRSIIDDLREEAFRLNTFNISSIHYLIMRDATDEFISGHNEYKSRVLEKKVWEEYISLNSGDIIAYHFKKVCDGDKFISSFTNLSRFKYPLNTKERIIWYVVVIIAMSVGANWLSSLLTKIF</sequence>
<organism evidence="2 3">
    <name type="scientific">Rodentibacter haemolyticus</name>
    <dbReference type="NCBI Taxonomy" id="2778911"/>
    <lineage>
        <taxon>Bacteria</taxon>
        <taxon>Pseudomonadati</taxon>
        <taxon>Pseudomonadota</taxon>
        <taxon>Gammaproteobacteria</taxon>
        <taxon>Pasteurellales</taxon>
        <taxon>Pasteurellaceae</taxon>
        <taxon>Rodentibacter</taxon>
    </lineage>
</organism>
<feature type="transmembrane region" description="Helical" evidence="1">
    <location>
        <begin position="309"/>
        <end position="330"/>
    </location>
</feature>
<keyword evidence="3" id="KW-1185">Reference proteome</keyword>
<dbReference type="Proteomes" id="UP000663069">
    <property type="component" value="Chromosome"/>
</dbReference>
<gene>
    <name evidence="2" type="ORF">IHV77_06935</name>
</gene>
<evidence type="ECO:0000313" key="3">
    <source>
        <dbReference type="Proteomes" id="UP000663069"/>
    </source>
</evidence>
<proteinExistence type="predicted"/>
<keyword evidence="1" id="KW-0812">Transmembrane</keyword>
<protein>
    <submittedName>
        <fullName evidence="2">Uncharacterized protein</fullName>
    </submittedName>
</protein>
<accession>A0ABX6UV67</accession>
<evidence type="ECO:0000313" key="2">
    <source>
        <dbReference type="EMBL" id="QPB41677.1"/>
    </source>
</evidence>
<keyword evidence="1" id="KW-1133">Transmembrane helix</keyword>
<keyword evidence="1" id="KW-0472">Membrane</keyword>
<reference evidence="2 3" key="1">
    <citation type="submission" date="2020-10" db="EMBL/GenBank/DDBJ databases">
        <title>Genome Sequencing of Rodentibacter spp. strain DSM111151.</title>
        <authorList>
            <person name="Benga L."/>
            <person name="Lautwein T."/>
        </authorList>
    </citation>
    <scope>NUCLEOTIDE SEQUENCE [LARGE SCALE GENOMIC DNA]</scope>
    <source>
        <strain evidence="2 3">DSM 111151</strain>
    </source>
</reference>